<dbReference type="Gene3D" id="3.40.50.2300">
    <property type="match status" value="2"/>
</dbReference>
<keyword evidence="5" id="KW-0472">Membrane</keyword>
<dbReference type="InterPro" id="IPR052612">
    <property type="entry name" value="ANP_Clearance_Receptor"/>
</dbReference>
<comment type="subcellular location">
    <subcellularLocation>
        <location evidence="1">Membrane</location>
        <topology evidence="1">Single-pass type I membrane protein</topology>
    </subcellularLocation>
</comment>
<evidence type="ECO:0000313" key="11">
    <source>
        <dbReference type="RefSeq" id="XP_013787859.1"/>
    </source>
</evidence>
<evidence type="ECO:0000256" key="4">
    <source>
        <dbReference type="ARBA" id="ARBA00022989"/>
    </source>
</evidence>
<organism evidence="10 11">
    <name type="scientific">Limulus polyphemus</name>
    <name type="common">Atlantic horseshoe crab</name>
    <dbReference type="NCBI Taxonomy" id="6850"/>
    <lineage>
        <taxon>Eukaryota</taxon>
        <taxon>Metazoa</taxon>
        <taxon>Ecdysozoa</taxon>
        <taxon>Arthropoda</taxon>
        <taxon>Chelicerata</taxon>
        <taxon>Merostomata</taxon>
        <taxon>Xiphosura</taxon>
        <taxon>Limulidae</taxon>
        <taxon>Limulus</taxon>
    </lineage>
</organism>
<feature type="chain" id="PRO_5046725982" evidence="8">
    <location>
        <begin position="18"/>
        <end position="399"/>
    </location>
</feature>
<name>A0ABM1BSK8_LIMPO</name>
<keyword evidence="6" id="KW-0675">Receptor</keyword>
<dbReference type="PANTHER" id="PTHR44755">
    <property type="entry name" value="NATRIURETIC PEPTIDE RECEPTOR 3-RELATED"/>
    <property type="match status" value="1"/>
</dbReference>
<evidence type="ECO:0000256" key="5">
    <source>
        <dbReference type="ARBA" id="ARBA00023136"/>
    </source>
</evidence>
<gene>
    <name evidence="11" type="primary">LOC106471782</name>
</gene>
<keyword evidence="7" id="KW-0325">Glycoprotein</keyword>
<evidence type="ECO:0000256" key="1">
    <source>
        <dbReference type="ARBA" id="ARBA00004479"/>
    </source>
</evidence>
<feature type="non-terminal residue" evidence="11">
    <location>
        <position position="399"/>
    </location>
</feature>
<keyword evidence="2" id="KW-0812">Transmembrane</keyword>
<accession>A0ABM1BSK8</accession>
<dbReference type="InterPro" id="IPR001170">
    <property type="entry name" value="ANPR/GUC"/>
</dbReference>
<evidence type="ECO:0000256" key="2">
    <source>
        <dbReference type="ARBA" id="ARBA00022692"/>
    </source>
</evidence>
<reference evidence="11" key="1">
    <citation type="submission" date="2025-08" db="UniProtKB">
        <authorList>
            <consortium name="RefSeq"/>
        </authorList>
    </citation>
    <scope>IDENTIFICATION</scope>
    <source>
        <tissue evidence="11">Muscle</tissue>
    </source>
</reference>
<proteinExistence type="predicted"/>
<dbReference type="GeneID" id="106471782"/>
<keyword evidence="4" id="KW-1133">Transmembrane helix</keyword>
<evidence type="ECO:0000313" key="10">
    <source>
        <dbReference type="Proteomes" id="UP000694941"/>
    </source>
</evidence>
<sequence>MRYFWLVLTSVISFTLGLPQTAADGQMVPNVAFYIRRKVLLEDGGPNRTIRILVLAPESPKYPYSLFKVLAAVEFAVQKLEAQGRNGPLGGRSVKIYEKNTHCSSTLGPLAAFDSYITGEVDVFLGPLCPYVLGPLSRYTAVWDIPLLTAGGQNDNFDQKKPYYSLLTRMNGSYTQIGHIFLKILRRFHWHVIALLFHNFSDHILGNSNCYFTLSAVYRKLNREVYYLNFDETDPKTNYSNILKDVTQHARVIVMCASPNTVREILLAAEELNMVDKGEYVFFSTELFTSKKENANPWMRKGDSQTRNKRARKAYEALLTVTARKPETPEYAEFSRTVKDIAKKKFGFDYGEEEVNTYVTAFHEAVLLYVLALNETLEEGGHITNGSIITQKMWNRTFE</sequence>
<dbReference type="RefSeq" id="XP_013787859.1">
    <property type="nucleotide sequence ID" value="XM_013932405.1"/>
</dbReference>
<dbReference type="InterPro" id="IPR001828">
    <property type="entry name" value="ANF_lig-bd_rcpt"/>
</dbReference>
<dbReference type="Proteomes" id="UP000694941">
    <property type="component" value="Unplaced"/>
</dbReference>
<feature type="signal peptide" evidence="8">
    <location>
        <begin position="1"/>
        <end position="17"/>
    </location>
</feature>
<keyword evidence="3 8" id="KW-0732">Signal</keyword>
<evidence type="ECO:0000256" key="6">
    <source>
        <dbReference type="ARBA" id="ARBA00023170"/>
    </source>
</evidence>
<dbReference type="Pfam" id="PF01094">
    <property type="entry name" value="ANF_receptor"/>
    <property type="match status" value="1"/>
</dbReference>
<evidence type="ECO:0000256" key="3">
    <source>
        <dbReference type="ARBA" id="ARBA00022729"/>
    </source>
</evidence>
<dbReference type="InterPro" id="IPR028082">
    <property type="entry name" value="Peripla_BP_I"/>
</dbReference>
<evidence type="ECO:0000259" key="9">
    <source>
        <dbReference type="Pfam" id="PF01094"/>
    </source>
</evidence>
<keyword evidence="10" id="KW-1185">Reference proteome</keyword>
<feature type="domain" description="Receptor ligand binding region" evidence="9">
    <location>
        <begin position="69"/>
        <end position="399"/>
    </location>
</feature>
<dbReference type="SUPFAM" id="SSF53822">
    <property type="entry name" value="Periplasmic binding protein-like I"/>
    <property type="match status" value="1"/>
</dbReference>
<protein>
    <submittedName>
        <fullName evidence="11">Atrial natriuretic peptide receptor 3-like</fullName>
    </submittedName>
</protein>
<dbReference type="PRINTS" id="PR00255">
    <property type="entry name" value="NATPEPTIDER"/>
</dbReference>
<evidence type="ECO:0000256" key="8">
    <source>
        <dbReference type="SAM" id="SignalP"/>
    </source>
</evidence>
<evidence type="ECO:0000256" key="7">
    <source>
        <dbReference type="ARBA" id="ARBA00023180"/>
    </source>
</evidence>
<dbReference type="PANTHER" id="PTHR44755:SF11">
    <property type="entry name" value="ATRIAL NATRIURETIC PEPTIDE RECEPTOR 3 ISOFORM X1"/>
    <property type="match status" value="1"/>
</dbReference>